<evidence type="ECO:0000313" key="3">
    <source>
        <dbReference type="Proteomes" id="UP000186102"/>
    </source>
</evidence>
<accession>A0A1Q8R1T9</accession>
<reference evidence="2 3" key="1">
    <citation type="submission" date="2016-09" db="EMBL/GenBank/DDBJ databases">
        <title>Complete genome of Desulfosporosinus sp. OL.</title>
        <authorList>
            <person name="Mardanov A."/>
            <person name="Beletsky A."/>
            <person name="Panova A."/>
            <person name="Karnachuk O."/>
            <person name="Ravin N."/>
        </authorList>
    </citation>
    <scope>NUCLEOTIDE SEQUENCE [LARGE SCALE GENOMIC DNA]</scope>
    <source>
        <strain evidence="2 3">OL</strain>
    </source>
</reference>
<sequence>MKRDAIEKATNNLNPLSKSQSGPSWHNDEALIKRLYGLA</sequence>
<dbReference type="AlphaFoldDB" id="A0A1Q8R1T9"/>
<comment type="caution">
    <text evidence="2">The sequence shown here is derived from an EMBL/GenBank/DDBJ whole genome shotgun (WGS) entry which is preliminary data.</text>
</comment>
<keyword evidence="3" id="KW-1185">Reference proteome</keyword>
<dbReference type="Proteomes" id="UP000186102">
    <property type="component" value="Unassembled WGS sequence"/>
</dbReference>
<dbReference type="EMBL" id="MLBF01000003">
    <property type="protein sequence ID" value="OLN33554.1"/>
    <property type="molecule type" value="Genomic_DNA"/>
</dbReference>
<evidence type="ECO:0000313" key="2">
    <source>
        <dbReference type="EMBL" id="OLN33554.1"/>
    </source>
</evidence>
<gene>
    <name evidence="2" type="ORF">DSOL_0801</name>
</gene>
<dbReference type="STRING" id="1888891.DSOL_0801"/>
<name>A0A1Q8R1T9_9FIRM</name>
<protein>
    <submittedName>
        <fullName evidence="2">Uncharacterized protein</fullName>
    </submittedName>
</protein>
<organism evidence="2 3">
    <name type="scientific">Desulfosporosinus metallidurans</name>
    <dbReference type="NCBI Taxonomy" id="1888891"/>
    <lineage>
        <taxon>Bacteria</taxon>
        <taxon>Bacillati</taxon>
        <taxon>Bacillota</taxon>
        <taxon>Clostridia</taxon>
        <taxon>Eubacteriales</taxon>
        <taxon>Desulfitobacteriaceae</taxon>
        <taxon>Desulfosporosinus</taxon>
    </lineage>
</organism>
<evidence type="ECO:0000256" key="1">
    <source>
        <dbReference type="SAM" id="MobiDB-lite"/>
    </source>
</evidence>
<feature type="compositionally biased region" description="Polar residues" evidence="1">
    <location>
        <begin position="9"/>
        <end position="24"/>
    </location>
</feature>
<feature type="region of interest" description="Disordered" evidence="1">
    <location>
        <begin position="1"/>
        <end position="25"/>
    </location>
</feature>
<proteinExistence type="predicted"/>